<protein>
    <submittedName>
        <fullName evidence="2">Uncharacterized protein</fullName>
    </submittedName>
</protein>
<evidence type="ECO:0000313" key="2">
    <source>
        <dbReference type="EMBL" id="THU81108.1"/>
    </source>
</evidence>
<sequence>MRACLISSRRVFILSSTTPCRPQSLFPNLRYASTATATKTRPQNRAAPATGEDGEQNLAEMQKTLILMQDHPGFDPWAQPLAAMDVVLPYKLFPKSSKTSSGQLIKTYPSSMSSRWTTFTQNFTNSIKNALAMAHIAGYNSFPDYDLNPYPPPSLIQRTKNFFSYPYRLFLASSTKPTAWVSGIRKHALESYARGQIAVARKDREELAQWTAEEYKGDLERVLKKNASGGVGGGNTYIWNLHREVSPCKVLSIRAVEGHFGKNPPTIGNRLVIQALVKFETEESLEMYSSSGKPLHAPSTSSSSPSPSTPPPLFTSSLTLSSSSASFSSPTKTNSNSKSNKRTPAPRSPLTTYLLLEKRMFMNSNWVVRERVWAKPGGEVKA</sequence>
<dbReference type="Proteomes" id="UP000297245">
    <property type="component" value="Unassembled WGS sequence"/>
</dbReference>
<feature type="compositionally biased region" description="Low complexity" evidence="1">
    <location>
        <begin position="297"/>
        <end position="306"/>
    </location>
</feature>
<evidence type="ECO:0000313" key="3">
    <source>
        <dbReference type="Proteomes" id="UP000297245"/>
    </source>
</evidence>
<keyword evidence="3" id="KW-1185">Reference proteome</keyword>
<feature type="compositionally biased region" description="Low complexity" evidence="1">
    <location>
        <begin position="314"/>
        <end position="338"/>
    </location>
</feature>
<organism evidence="2 3">
    <name type="scientific">Dendrothele bispora (strain CBS 962.96)</name>
    <dbReference type="NCBI Taxonomy" id="1314807"/>
    <lineage>
        <taxon>Eukaryota</taxon>
        <taxon>Fungi</taxon>
        <taxon>Dikarya</taxon>
        <taxon>Basidiomycota</taxon>
        <taxon>Agaricomycotina</taxon>
        <taxon>Agaricomycetes</taxon>
        <taxon>Agaricomycetidae</taxon>
        <taxon>Agaricales</taxon>
        <taxon>Agaricales incertae sedis</taxon>
        <taxon>Dendrothele</taxon>
    </lineage>
</organism>
<accession>A0A4S8KZM6</accession>
<name>A0A4S8KZM6_DENBC</name>
<dbReference type="EMBL" id="ML179839">
    <property type="protein sequence ID" value="THU81108.1"/>
    <property type="molecule type" value="Genomic_DNA"/>
</dbReference>
<proteinExistence type="predicted"/>
<dbReference type="OrthoDB" id="19619at2759"/>
<feature type="region of interest" description="Disordered" evidence="1">
    <location>
        <begin position="288"/>
        <end position="349"/>
    </location>
</feature>
<dbReference type="AlphaFoldDB" id="A0A4S8KZM6"/>
<gene>
    <name evidence="2" type="ORF">K435DRAFT_844845</name>
</gene>
<reference evidence="2 3" key="1">
    <citation type="journal article" date="2019" name="Nat. Ecol. Evol.">
        <title>Megaphylogeny resolves global patterns of mushroom evolution.</title>
        <authorList>
            <person name="Varga T."/>
            <person name="Krizsan K."/>
            <person name="Foldi C."/>
            <person name="Dima B."/>
            <person name="Sanchez-Garcia M."/>
            <person name="Sanchez-Ramirez S."/>
            <person name="Szollosi G.J."/>
            <person name="Szarkandi J.G."/>
            <person name="Papp V."/>
            <person name="Albert L."/>
            <person name="Andreopoulos W."/>
            <person name="Angelini C."/>
            <person name="Antonin V."/>
            <person name="Barry K.W."/>
            <person name="Bougher N.L."/>
            <person name="Buchanan P."/>
            <person name="Buyck B."/>
            <person name="Bense V."/>
            <person name="Catcheside P."/>
            <person name="Chovatia M."/>
            <person name="Cooper J."/>
            <person name="Damon W."/>
            <person name="Desjardin D."/>
            <person name="Finy P."/>
            <person name="Geml J."/>
            <person name="Haridas S."/>
            <person name="Hughes K."/>
            <person name="Justo A."/>
            <person name="Karasinski D."/>
            <person name="Kautmanova I."/>
            <person name="Kiss B."/>
            <person name="Kocsube S."/>
            <person name="Kotiranta H."/>
            <person name="LaButti K.M."/>
            <person name="Lechner B.E."/>
            <person name="Liimatainen K."/>
            <person name="Lipzen A."/>
            <person name="Lukacs Z."/>
            <person name="Mihaltcheva S."/>
            <person name="Morgado L.N."/>
            <person name="Niskanen T."/>
            <person name="Noordeloos M.E."/>
            <person name="Ohm R.A."/>
            <person name="Ortiz-Santana B."/>
            <person name="Ovrebo C."/>
            <person name="Racz N."/>
            <person name="Riley R."/>
            <person name="Savchenko A."/>
            <person name="Shiryaev A."/>
            <person name="Soop K."/>
            <person name="Spirin V."/>
            <person name="Szebenyi C."/>
            <person name="Tomsovsky M."/>
            <person name="Tulloss R.E."/>
            <person name="Uehling J."/>
            <person name="Grigoriev I.V."/>
            <person name="Vagvolgyi C."/>
            <person name="Papp T."/>
            <person name="Martin F.M."/>
            <person name="Miettinen O."/>
            <person name="Hibbett D.S."/>
            <person name="Nagy L.G."/>
        </authorList>
    </citation>
    <scope>NUCLEOTIDE SEQUENCE [LARGE SCALE GENOMIC DNA]</scope>
    <source>
        <strain evidence="2 3">CBS 962.96</strain>
    </source>
</reference>
<dbReference type="Gene3D" id="3.10.450.240">
    <property type="match status" value="1"/>
</dbReference>
<evidence type="ECO:0000256" key="1">
    <source>
        <dbReference type="SAM" id="MobiDB-lite"/>
    </source>
</evidence>